<dbReference type="AlphaFoldDB" id="A0A2T0SXJ7"/>
<dbReference type="EMBL" id="PVTF01000009">
    <property type="protein sequence ID" value="PRY38119.1"/>
    <property type="molecule type" value="Genomic_DNA"/>
</dbReference>
<dbReference type="Proteomes" id="UP000239494">
    <property type="component" value="Unassembled WGS sequence"/>
</dbReference>
<accession>A0A2T0SXJ7</accession>
<evidence type="ECO:0000313" key="2">
    <source>
        <dbReference type="Proteomes" id="UP000239494"/>
    </source>
</evidence>
<evidence type="ECO:0000313" key="1">
    <source>
        <dbReference type="EMBL" id="PRY38119.1"/>
    </source>
</evidence>
<dbReference type="RefSeq" id="WP_106191150.1">
    <property type="nucleotide sequence ID" value="NZ_PVTF01000009.1"/>
</dbReference>
<protein>
    <submittedName>
        <fullName evidence="1">Uncharacterized protein</fullName>
    </submittedName>
</protein>
<comment type="caution">
    <text evidence="1">The sequence shown here is derived from an EMBL/GenBank/DDBJ whole genome shotgun (WGS) entry which is preliminary data.</text>
</comment>
<dbReference type="OrthoDB" id="185939at2"/>
<proteinExistence type="predicted"/>
<sequence>MTYVIEAVIAREELLRAATDAPLATLAAGWALLPVRGPSGDELGFWKLTAELAASAAEWSKTGPVAYVEAEFWAGVGSQRAVVWEGGEVVFGPVQLEEGDQPPAEGTAISQALRRIGVVAEEDQDAFDAVGLGRHRHTADWV</sequence>
<organism evidence="1 2">
    <name type="scientific">Umezawaea tangerina</name>
    <dbReference type="NCBI Taxonomy" id="84725"/>
    <lineage>
        <taxon>Bacteria</taxon>
        <taxon>Bacillati</taxon>
        <taxon>Actinomycetota</taxon>
        <taxon>Actinomycetes</taxon>
        <taxon>Pseudonocardiales</taxon>
        <taxon>Pseudonocardiaceae</taxon>
        <taxon>Umezawaea</taxon>
    </lineage>
</organism>
<gene>
    <name evidence="1" type="ORF">CLV43_109339</name>
</gene>
<name>A0A2T0SXJ7_9PSEU</name>
<keyword evidence="2" id="KW-1185">Reference proteome</keyword>
<reference evidence="1 2" key="1">
    <citation type="submission" date="2018-03" db="EMBL/GenBank/DDBJ databases">
        <title>Genomic Encyclopedia of Archaeal and Bacterial Type Strains, Phase II (KMG-II): from individual species to whole genera.</title>
        <authorList>
            <person name="Goeker M."/>
        </authorList>
    </citation>
    <scope>NUCLEOTIDE SEQUENCE [LARGE SCALE GENOMIC DNA]</scope>
    <source>
        <strain evidence="1 2">DSM 44720</strain>
    </source>
</reference>